<gene>
    <name evidence="9" type="ORF">FSP39_014125</name>
</gene>
<dbReference type="Pfam" id="PF00929">
    <property type="entry name" value="RNase_T"/>
    <property type="match status" value="1"/>
</dbReference>
<dbReference type="InterPro" id="IPR036397">
    <property type="entry name" value="RNaseH_sf"/>
</dbReference>
<comment type="caution">
    <text evidence="9">The sequence shown here is derived from an EMBL/GenBank/DDBJ whole genome shotgun (WGS) entry which is preliminary data.</text>
</comment>
<accession>A0AA88XKC2</accession>
<dbReference type="GO" id="GO:0006308">
    <property type="term" value="P:DNA catabolic process"/>
    <property type="evidence" value="ECO:0007669"/>
    <property type="project" value="TreeGrafter"/>
</dbReference>
<proteinExistence type="inferred from homology"/>
<reference evidence="9" key="1">
    <citation type="submission" date="2019-08" db="EMBL/GenBank/DDBJ databases">
        <title>The improved chromosome-level genome for the pearl oyster Pinctada fucata martensii using PacBio sequencing and Hi-C.</title>
        <authorList>
            <person name="Zheng Z."/>
        </authorList>
    </citation>
    <scope>NUCLEOTIDE SEQUENCE</scope>
    <source>
        <strain evidence="9">ZZ-2019</strain>
        <tissue evidence="9">Adductor muscle</tissue>
    </source>
</reference>
<dbReference type="CDD" id="cd06127">
    <property type="entry name" value="DEDDh"/>
    <property type="match status" value="1"/>
</dbReference>
<dbReference type="AlphaFoldDB" id="A0AA88XKC2"/>
<evidence type="ECO:0000256" key="6">
    <source>
        <dbReference type="ARBA" id="ARBA00022842"/>
    </source>
</evidence>
<dbReference type="Proteomes" id="UP001186944">
    <property type="component" value="Unassembled WGS sequence"/>
</dbReference>
<dbReference type="GO" id="GO:0005737">
    <property type="term" value="C:cytoplasm"/>
    <property type="evidence" value="ECO:0007669"/>
    <property type="project" value="TreeGrafter"/>
</dbReference>
<keyword evidence="2" id="KW-0540">Nuclease</keyword>
<sequence>MNTQESIDLSITPIPPPVWKPESVSLDTFENLTFFDLEATGLERDSHITQIAATRGSEEMSCYIMPKKKINNKASQVTGITTKEGRMFHFGKPVPSLSINEAINKFMQFCTITAGKVVLVGHNSKVYDCPILLNAIKNCSSTAHFETCVSGFLDTRKLFQLTYPGRKSYSQESLVQSLCNQQYQAHDALQDASSLKQLFESCNFDDVSLKESSFSLTSALDALAYSNTVATNFPSLEKLVLEKVLSECMARKIAGSGLNLKHLHIAYLRNGTDGICSLFTEGERRVRVTKSKKIIESVCSYLKKSCPEQ</sequence>
<evidence type="ECO:0000256" key="5">
    <source>
        <dbReference type="ARBA" id="ARBA00022839"/>
    </source>
</evidence>
<keyword evidence="10" id="KW-1185">Reference proteome</keyword>
<evidence type="ECO:0000256" key="2">
    <source>
        <dbReference type="ARBA" id="ARBA00022722"/>
    </source>
</evidence>
<name>A0AA88XKC2_PINIB</name>
<keyword evidence="6" id="KW-0460">Magnesium</keyword>
<dbReference type="SMART" id="SM00479">
    <property type="entry name" value="EXOIII"/>
    <property type="match status" value="1"/>
</dbReference>
<comment type="similarity">
    <text evidence="7">Belongs to the exonuclease superfamily. TREX family.</text>
</comment>
<evidence type="ECO:0000313" key="9">
    <source>
        <dbReference type="EMBL" id="KAK3082562.1"/>
    </source>
</evidence>
<dbReference type="InterPro" id="IPR012337">
    <property type="entry name" value="RNaseH-like_sf"/>
</dbReference>
<feature type="domain" description="Exonuclease" evidence="8">
    <location>
        <begin position="31"/>
        <end position="205"/>
    </location>
</feature>
<dbReference type="InterPro" id="IPR040393">
    <property type="entry name" value="TREX1/2"/>
</dbReference>
<dbReference type="EMBL" id="VSWD01000071">
    <property type="protein sequence ID" value="KAK3082562.1"/>
    <property type="molecule type" value="Genomic_DNA"/>
</dbReference>
<organism evidence="9 10">
    <name type="scientific">Pinctada imbricata</name>
    <name type="common">Atlantic pearl-oyster</name>
    <name type="synonym">Pinctada martensii</name>
    <dbReference type="NCBI Taxonomy" id="66713"/>
    <lineage>
        <taxon>Eukaryota</taxon>
        <taxon>Metazoa</taxon>
        <taxon>Spiralia</taxon>
        <taxon>Lophotrochozoa</taxon>
        <taxon>Mollusca</taxon>
        <taxon>Bivalvia</taxon>
        <taxon>Autobranchia</taxon>
        <taxon>Pteriomorphia</taxon>
        <taxon>Pterioida</taxon>
        <taxon>Pterioidea</taxon>
        <taxon>Pteriidae</taxon>
        <taxon>Pinctada</taxon>
    </lineage>
</organism>
<dbReference type="InterPro" id="IPR057617">
    <property type="entry name" value="PML_C"/>
</dbReference>
<evidence type="ECO:0000256" key="4">
    <source>
        <dbReference type="ARBA" id="ARBA00022801"/>
    </source>
</evidence>
<protein>
    <recommendedName>
        <fullName evidence="8">Exonuclease domain-containing protein</fullName>
    </recommendedName>
</protein>
<dbReference type="GO" id="GO:0003676">
    <property type="term" value="F:nucleic acid binding"/>
    <property type="evidence" value="ECO:0007669"/>
    <property type="project" value="InterPro"/>
</dbReference>
<evidence type="ECO:0000256" key="3">
    <source>
        <dbReference type="ARBA" id="ARBA00022723"/>
    </source>
</evidence>
<evidence type="ECO:0000256" key="1">
    <source>
        <dbReference type="ARBA" id="ARBA00001946"/>
    </source>
</evidence>
<keyword evidence="4" id="KW-0378">Hydrolase</keyword>
<dbReference type="InterPro" id="IPR013520">
    <property type="entry name" value="Ribonucl_H"/>
</dbReference>
<dbReference type="PANTHER" id="PTHR13058:SF22">
    <property type="entry name" value="EXODEOXYRIBONUCLEASE III"/>
    <property type="match status" value="1"/>
</dbReference>
<evidence type="ECO:0000313" key="10">
    <source>
        <dbReference type="Proteomes" id="UP001186944"/>
    </source>
</evidence>
<evidence type="ECO:0000256" key="7">
    <source>
        <dbReference type="ARBA" id="ARBA00025769"/>
    </source>
</evidence>
<dbReference type="Gene3D" id="3.30.420.10">
    <property type="entry name" value="Ribonuclease H-like superfamily/Ribonuclease H"/>
    <property type="match status" value="1"/>
</dbReference>
<dbReference type="SUPFAM" id="SSF53098">
    <property type="entry name" value="Ribonuclease H-like"/>
    <property type="match status" value="1"/>
</dbReference>
<dbReference type="Pfam" id="PF25244">
    <property type="entry name" value="PML_C"/>
    <property type="match status" value="1"/>
</dbReference>
<dbReference type="PANTHER" id="PTHR13058">
    <property type="entry name" value="THREE PRIME REPAIR EXONUCLEASE 1, 2"/>
    <property type="match status" value="1"/>
</dbReference>
<dbReference type="GO" id="GO:0046872">
    <property type="term" value="F:metal ion binding"/>
    <property type="evidence" value="ECO:0007669"/>
    <property type="project" value="UniProtKB-KW"/>
</dbReference>
<keyword evidence="3" id="KW-0479">Metal-binding</keyword>
<evidence type="ECO:0000259" key="8">
    <source>
        <dbReference type="SMART" id="SM00479"/>
    </source>
</evidence>
<dbReference type="GO" id="GO:0008296">
    <property type="term" value="F:3'-5'-DNA exonuclease activity"/>
    <property type="evidence" value="ECO:0007669"/>
    <property type="project" value="TreeGrafter"/>
</dbReference>
<keyword evidence="5" id="KW-0269">Exonuclease</keyword>
<comment type="cofactor">
    <cofactor evidence="1">
        <name>Mg(2+)</name>
        <dbReference type="ChEBI" id="CHEBI:18420"/>
    </cofactor>
</comment>